<keyword evidence="1" id="KW-0597">Phosphoprotein</keyword>
<dbReference type="InterPro" id="IPR011006">
    <property type="entry name" value="CheY-like_superfamily"/>
</dbReference>
<accession>A0A133XKR3</accession>
<feature type="domain" description="Response regulatory" evidence="2">
    <location>
        <begin position="8"/>
        <end position="127"/>
    </location>
</feature>
<evidence type="ECO:0000313" key="4">
    <source>
        <dbReference type="Proteomes" id="UP000070186"/>
    </source>
</evidence>
<dbReference type="Pfam" id="PF00072">
    <property type="entry name" value="Response_reg"/>
    <property type="match status" value="1"/>
</dbReference>
<dbReference type="InterPro" id="IPR011990">
    <property type="entry name" value="TPR-like_helical_dom_sf"/>
</dbReference>
<dbReference type="Proteomes" id="UP000070186">
    <property type="component" value="Unassembled WGS sequence"/>
</dbReference>
<keyword evidence="4" id="KW-1185">Reference proteome</keyword>
<dbReference type="GO" id="GO:0000160">
    <property type="term" value="P:phosphorelay signal transduction system"/>
    <property type="evidence" value="ECO:0007669"/>
    <property type="project" value="InterPro"/>
</dbReference>
<organism evidence="3 4">
    <name type="scientific">Dechloromonas denitrificans</name>
    <dbReference type="NCBI Taxonomy" id="281362"/>
    <lineage>
        <taxon>Bacteria</taxon>
        <taxon>Pseudomonadati</taxon>
        <taxon>Pseudomonadota</taxon>
        <taxon>Betaproteobacteria</taxon>
        <taxon>Rhodocyclales</taxon>
        <taxon>Azonexaceae</taxon>
        <taxon>Dechloromonas</taxon>
    </lineage>
</organism>
<name>A0A133XKR3_9RHOO</name>
<dbReference type="SMART" id="SM00448">
    <property type="entry name" value="REC"/>
    <property type="match status" value="1"/>
</dbReference>
<gene>
    <name evidence="3" type="ORF">AT959_07600</name>
</gene>
<evidence type="ECO:0000313" key="3">
    <source>
        <dbReference type="EMBL" id="KXB31513.1"/>
    </source>
</evidence>
<dbReference type="InterPro" id="IPR001789">
    <property type="entry name" value="Sig_transdc_resp-reg_receiver"/>
</dbReference>
<reference evidence="3 4" key="1">
    <citation type="submission" date="2015-12" db="EMBL/GenBank/DDBJ databases">
        <title>Nitrous oxide reduction kinetics distinguish bacteria harboring typical versus atypical NosZ.</title>
        <authorList>
            <person name="Yoon S."/>
            <person name="Nissen S."/>
            <person name="Park D."/>
            <person name="Sanford R.A."/>
            <person name="Loeffler F.E."/>
        </authorList>
    </citation>
    <scope>NUCLEOTIDE SEQUENCE [LARGE SCALE GENOMIC DNA]</scope>
    <source>
        <strain evidence="3 4">ATCC BAA-841</strain>
    </source>
</reference>
<dbReference type="PROSITE" id="PS50110">
    <property type="entry name" value="RESPONSE_REGULATORY"/>
    <property type="match status" value="1"/>
</dbReference>
<evidence type="ECO:0000259" key="2">
    <source>
        <dbReference type="PROSITE" id="PS50110"/>
    </source>
</evidence>
<dbReference type="RefSeq" id="WP_066882238.1">
    <property type="nucleotide sequence ID" value="NZ_LODL01000013.1"/>
</dbReference>
<dbReference type="Gene3D" id="1.25.40.10">
    <property type="entry name" value="Tetratricopeptide repeat domain"/>
    <property type="match status" value="1"/>
</dbReference>
<dbReference type="EMBL" id="LODL01000013">
    <property type="protein sequence ID" value="KXB31513.1"/>
    <property type="molecule type" value="Genomic_DNA"/>
</dbReference>
<dbReference type="CDD" id="cd17589">
    <property type="entry name" value="REC_TPR"/>
    <property type="match status" value="1"/>
</dbReference>
<feature type="modified residue" description="4-aspartylphosphate" evidence="1">
    <location>
        <position position="58"/>
    </location>
</feature>
<dbReference type="AlphaFoldDB" id="A0A133XKR3"/>
<dbReference type="STRING" id="281362.AT959_07600"/>
<protein>
    <recommendedName>
        <fullName evidence="2">Response regulatory domain-containing protein</fullName>
    </recommendedName>
</protein>
<dbReference type="Pfam" id="PF13432">
    <property type="entry name" value="TPR_16"/>
    <property type="match status" value="2"/>
</dbReference>
<proteinExistence type="predicted"/>
<evidence type="ECO:0000256" key="1">
    <source>
        <dbReference type="PROSITE-ProRule" id="PRU00169"/>
    </source>
</evidence>
<dbReference type="SUPFAM" id="SSF48452">
    <property type="entry name" value="TPR-like"/>
    <property type="match status" value="1"/>
</dbReference>
<dbReference type="InterPro" id="IPR052048">
    <property type="entry name" value="ST_Response_Regulator"/>
</dbReference>
<sequence>MADFSQKRFLVIDDQPLARDALRTIAQTVGAFAVEFASNYQDAIYRIRNNTPDIILCDYVLGEGRSGQQLLEELRRFNLLPDECIFMMVTGEQAYEQVVSAVELVPDDYIIKPFSPDKLLLRLERIVAKKNFFAAYYKEKRQQEYARALAILNAQRDSEAGRPYRFEILRQEAEVQLASGDAEAAEASYRNILDNYEFPWARAGVARSLHKQNRLTEARDEIERVVAGTPHFFDASDIKANICMAQGEHAEAQKVLDEVSKKTPRNYLRKRLLAEAATLNGDMETARAALADVVANDTMPGAVTTEDRLSLARSHIDKGDKISAEKVLVGLRDSEIMVLGLDGQASFAALLAISSVDKGKPRFAGLRPALLASELEPATRLDVMRAALSLTDNDLADRHAEHLMASPDAKKVFSAIRSQYALHGRENDFREIQRQVALKRIHHDDVPAAGPG</sequence>
<dbReference type="PANTHER" id="PTHR43228">
    <property type="entry name" value="TWO-COMPONENT RESPONSE REGULATOR"/>
    <property type="match status" value="1"/>
</dbReference>
<comment type="caution">
    <text evidence="3">The sequence shown here is derived from an EMBL/GenBank/DDBJ whole genome shotgun (WGS) entry which is preliminary data.</text>
</comment>
<dbReference type="Gene3D" id="3.40.50.2300">
    <property type="match status" value="1"/>
</dbReference>
<dbReference type="SUPFAM" id="SSF52172">
    <property type="entry name" value="CheY-like"/>
    <property type="match status" value="1"/>
</dbReference>
<dbReference type="PANTHER" id="PTHR43228:SF1">
    <property type="entry name" value="TWO-COMPONENT RESPONSE REGULATOR ARR22"/>
    <property type="match status" value="1"/>
</dbReference>